<evidence type="ECO:0000313" key="2">
    <source>
        <dbReference type="EMBL" id="QJA60055.1"/>
    </source>
</evidence>
<organism evidence="2">
    <name type="scientific">viral metagenome</name>
    <dbReference type="NCBI Taxonomy" id="1070528"/>
    <lineage>
        <taxon>unclassified sequences</taxon>
        <taxon>metagenomes</taxon>
        <taxon>organismal metagenomes</taxon>
    </lineage>
</organism>
<sequence length="194" mass="21986">MAPGRTWVAGHNNRGKNNIMYGRKNPNAGRHSTYQPYRCRELLEHMRTGMSRLEAAHKMGLWDGTLKKWARDFPEFAEAMERGHELEEAWWREKGRANVDNNKFNHGLYIYMTANKFGWSRTDKLQIQQSGELKHEHTHTGQVKLDAGDIGNVTAVLNILVQSGAIRAVSEGQPLITQGADTENNEVLPAHSNP</sequence>
<protein>
    <submittedName>
        <fullName evidence="2">Putative terminase</fullName>
    </submittedName>
</protein>
<dbReference type="Gene3D" id="1.10.10.60">
    <property type="entry name" value="Homeodomain-like"/>
    <property type="match status" value="1"/>
</dbReference>
<dbReference type="AlphaFoldDB" id="A0A6M3ISE0"/>
<proteinExistence type="predicted"/>
<gene>
    <name evidence="2" type="ORF">MM415B01206_0024</name>
</gene>
<dbReference type="EMBL" id="MT141393">
    <property type="protein sequence ID" value="QJA60055.1"/>
    <property type="molecule type" value="Genomic_DNA"/>
</dbReference>
<name>A0A6M3ISE0_9ZZZZ</name>
<feature type="region of interest" description="Disordered" evidence="1">
    <location>
        <begin position="1"/>
        <end position="27"/>
    </location>
</feature>
<evidence type="ECO:0000256" key="1">
    <source>
        <dbReference type="SAM" id="MobiDB-lite"/>
    </source>
</evidence>
<accession>A0A6M3ISE0</accession>
<reference evidence="2" key="1">
    <citation type="submission" date="2020-03" db="EMBL/GenBank/DDBJ databases">
        <title>The deep terrestrial virosphere.</title>
        <authorList>
            <person name="Holmfeldt K."/>
            <person name="Nilsson E."/>
            <person name="Simone D."/>
            <person name="Lopez-Fernandez M."/>
            <person name="Wu X."/>
            <person name="de Brujin I."/>
            <person name="Lundin D."/>
            <person name="Andersson A."/>
            <person name="Bertilsson S."/>
            <person name="Dopson M."/>
        </authorList>
    </citation>
    <scope>NUCLEOTIDE SEQUENCE</scope>
    <source>
        <strain evidence="2">MM415B01206</strain>
    </source>
</reference>